<protein>
    <recommendedName>
        <fullName evidence="2">NTF2-like domain-containing protein</fullName>
    </recommendedName>
</protein>
<organism evidence="4">
    <name type="scientific">Caenorhabditis brenneri</name>
    <name type="common">Nematode worm</name>
    <dbReference type="NCBI Taxonomy" id="135651"/>
    <lineage>
        <taxon>Eukaryota</taxon>
        <taxon>Metazoa</taxon>
        <taxon>Ecdysozoa</taxon>
        <taxon>Nematoda</taxon>
        <taxon>Chromadorea</taxon>
        <taxon>Rhabditida</taxon>
        <taxon>Rhabditina</taxon>
        <taxon>Rhabditomorpha</taxon>
        <taxon>Rhabditoidea</taxon>
        <taxon>Rhabditidae</taxon>
        <taxon>Peloderinae</taxon>
        <taxon>Caenorhabditis</taxon>
    </lineage>
</organism>
<keyword evidence="1" id="KW-0732">Signal</keyword>
<dbReference type="OrthoDB" id="5868383at2759"/>
<sequence length="270" mass="30970">MWATPIVFFLFLAGTSPFEYPTVLELPDVFMNKMKEAYNTQDDILIRANFQPDFQFKTCFETFGRRRSIDVMKSFPFGNSNTKILNVTTVGDSHIEFILALDAPGQTNIQFVFVIHRFLLKLEKVRLAQCPKPISSRGKRSFDNSNTIIRKFLGILKQAIVTRDSTKIGKLIDDLFIFEGCQGSYNKVETINKIVRIPKEANIDFNLNSSTWKNHGQIEYKVTVSKALLDDIDAQFVYCPYRQILKSGSVLSCPLRRVNRSCFGIPEFFC</sequence>
<accession>G0MNY9</accession>
<dbReference type="Proteomes" id="UP000008068">
    <property type="component" value="Unassembled WGS sequence"/>
</dbReference>
<dbReference type="eggNOG" id="KOG4297">
    <property type="taxonomic scope" value="Eukaryota"/>
</dbReference>
<evidence type="ECO:0000313" key="3">
    <source>
        <dbReference type="EMBL" id="EGT39203.1"/>
    </source>
</evidence>
<feature type="domain" description="NTF2-like" evidence="2">
    <location>
        <begin position="28"/>
        <end position="132"/>
    </location>
</feature>
<dbReference type="InParanoid" id="G0MNY9"/>
<evidence type="ECO:0000259" key="2">
    <source>
        <dbReference type="Pfam" id="PF26530"/>
    </source>
</evidence>
<dbReference type="EMBL" id="GL379804">
    <property type="protein sequence ID" value="EGT39203.1"/>
    <property type="molecule type" value="Genomic_DNA"/>
</dbReference>
<dbReference type="HOGENOM" id="CLU_035851_0_0_1"/>
<dbReference type="Pfam" id="PF26530">
    <property type="entry name" value="NTF2_3"/>
    <property type="match status" value="2"/>
</dbReference>
<evidence type="ECO:0000313" key="4">
    <source>
        <dbReference type="Proteomes" id="UP000008068"/>
    </source>
</evidence>
<dbReference type="InterPro" id="IPR058721">
    <property type="entry name" value="NTF2_3"/>
</dbReference>
<feature type="chain" id="PRO_5003403806" description="NTF2-like domain-containing protein" evidence="1">
    <location>
        <begin position="18"/>
        <end position="270"/>
    </location>
</feature>
<dbReference type="PANTHER" id="PTHR33940">
    <property type="entry name" value="PROTEIN CBG13625"/>
    <property type="match status" value="1"/>
</dbReference>
<feature type="signal peptide" evidence="1">
    <location>
        <begin position="1"/>
        <end position="17"/>
    </location>
</feature>
<reference evidence="4" key="1">
    <citation type="submission" date="2011-07" db="EMBL/GenBank/DDBJ databases">
        <authorList>
            <consortium name="Caenorhabditis brenneri Sequencing and Analysis Consortium"/>
            <person name="Wilson R.K."/>
        </authorList>
    </citation>
    <scope>NUCLEOTIDE SEQUENCE [LARGE SCALE GENOMIC DNA]</scope>
    <source>
        <strain evidence="4">PB2801</strain>
    </source>
</reference>
<feature type="domain" description="NTF2-like" evidence="2">
    <location>
        <begin position="146"/>
        <end position="254"/>
    </location>
</feature>
<dbReference type="FunCoup" id="G0MNY9">
    <property type="interactions" value="1899"/>
</dbReference>
<proteinExistence type="predicted"/>
<evidence type="ECO:0000256" key="1">
    <source>
        <dbReference type="SAM" id="SignalP"/>
    </source>
</evidence>
<name>G0MNY9_CAEBE</name>
<keyword evidence="4" id="KW-1185">Reference proteome</keyword>
<dbReference type="STRING" id="135651.G0MNY9"/>
<dbReference type="PANTHER" id="PTHR33940:SF1">
    <property type="entry name" value="APOLIPOPHORIN-RELATED"/>
    <property type="match status" value="1"/>
</dbReference>
<dbReference type="AlphaFoldDB" id="G0MNY9"/>
<gene>
    <name evidence="3" type="ORF">CAEBREN_08363</name>
</gene>